<dbReference type="AlphaFoldDB" id="A0A9Q1JJ54"/>
<protein>
    <submittedName>
        <fullName evidence="2">Uncharacterized protein</fullName>
    </submittedName>
</protein>
<reference evidence="2" key="1">
    <citation type="submission" date="2022-04" db="EMBL/GenBank/DDBJ databases">
        <title>Carnegiea gigantea Genome sequencing and assembly v2.</title>
        <authorList>
            <person name="Copetti D."/>
            <person name="Sanderson M.J."/>
            <person name="Burquez A."/>
            <person name="Wojciechowski M.F."/>
        </authorList>
    </citation>
    <scope>NUCLEOTIDE SEQUENCE</scope>
    <source>
        <strain evidence="2">SGP5-SGP5p</strain>
        <tissue evidence="2">Aerial part</tissue>
    </source>
</reference>
<accession>A0A9Q1JJ54</accession>
<evidence type="ECO:0000256" key="1">
    <source>
        <dbReference type="SAM" id="Phobius"/>
    </source>
</evidence>
<organism evidence="2 3">
    <name type="scientific">Carnegiea gigantea</name>
    <dbReference type="NCBI Taxonomy" id="171969"/>
    <lineage>
        <taxon>Eukaryota</taxon>
        <taxon>Viridiplantae</taxon>
        <taxon>Streptophyta</taxon>
        <taxon>Embryophyta</taxon>
        <taxon>Tracheophyta</taxon>
        <taxon>Spermatophyta</taxon>
        <taxon>Magnoliopsida</taxon>
        <taxon>eudicotyledons</taxon>
        <taxon>Gunneridae</taxon>
        <taxon>Pentapetalae</taxon>
        <taxon>Caryophyllales</taxon>
        <taxon>Cactineae</taxon>
        <taxon>Cactaceae</taxon>
        <taxon>Cactoideae</taxon>
        <taxon>Echinocereeae</taxon>
        <taxon>Carnegiea</taxon>
    </lineage>
</organism>
<dbReference type="Proteomes" id="UP001153076">
    <property type="component" value="Unassembled WGS sequence"/>
</dbReference>
<keyword evidence="3" id="KW-1185">Reference proteome</keyword>
<feature type="transmembrane region" description="Helical" evidence="1">
    <location>
        <begin position="20"/>
        <end position="44"/>
    </location>
</feature>
<evidence type="ECO:0000313" key="2">
    <source>
        <dbReference type="EMBL" id="KAJ8422151.1"/>
    </source>
</evidence>
<sequence length="249" mass="28512">MHAAGRGPWPSYEPSQSLSIFFQVLYTIWMSIFSRLIANLLGGLQDFMIGQKRNLSYVPSVGGDLNEIFYHLEKKEVPYKSQSRGEVVKEKLDHFWASTEWSLLFLNASVSHIESDIFDHLPILLKCSPQVLASLTRRLEKQGLVLSISNVLRKRSTMDWWWKEIASSKIQEHPDNFVGLLVQDILGCVGSFSLLSSSYVKRGENKFAHDIAYWQPLSSDRRLWVDDVRTSMLNQASNGLHTHIFPTLI</sequence>
<evidence type="ECO:0000313" key="3">
    <source>
        <dbReference type="Proteomes" id="UP001153076"/>
    </source>
</evidence>
<dbReference type="EMBL" id="JAKOGI010002372">
    <property type="protein sequence ID" value="KAJ8422151.1"/>
    <property type="molecule type" value="Genomic_DNA"/>
</dbReference>
<proteinExistence type="predicted"/>
<keyword evidence="1" id="KW-0472">Membrane</keyword>
<comment type="caution">
    <text evidence="2">The sequence shown here is derived from an EMBL/GenBank/DDBJ whole genome shotgun (WGS) entry which is preliminary data.</text>
</comment>
<keyword evidence="1" id="KW-1133">Transmembrane helix</keyword>
<gene>
    <name evidence="2" type="ORF">Cgig2_022151</name>
</gene>
<keyword evidence="1" id="KW-0812">Transmembrane</keyword>
<name>A0A9Q1JJ54_9CARY</name>